<keyword evidence="8" id="KW-1185">Reference proteome</keyword>
<feature type="transmembrane region" description="Helical" evidence="5">
    <location>
        <begin position="21"/>
        <end position="41"/>
    </location>
</feature>
<dbReference type="InterPro" id="IPR051784">
    <property type="entry name" value="Nod_factor_ABC_transporter"/>
</dbReference>
<evidence type="ECO:0000256" key="2">
    <source>
        <dbReference type="ARBA" id="ARBA00022692"/>
    </source>
</evidence>
<dbReference type="RefSeq" id="WP_328939189.1">
    <property type="nucleotide sequence ID" value="NZ_CP108133.1"/>
</dbReference>
<keyword evidence="3 5" id="KW-1133">Transmembrane helix</keyword>
<dbReference type="Proteomes" id="UP001432166">
    <property type="component" value="Chromosome"/>
</dbReference>
<proteinExistence type="predicted"/>
<feature type="transmembrane region" description="Helical" evidence="5">
    <location>
        <begin position="131"/>
        <end position="159"/>
    </location>
</feature>
<evidence type="ECO:0000256" key="3">
    <source>
        <dbReference type="ARBA" id="ARBA00022989"/>
    </source>
</evidence>
<accession>A0ABZ1JUP1</accession>
<evidence type="ECO:0000313" key="7">
    <source>
        <dbReference type="EMBL" id="WTP53398.1"/>
    </source>
</evidence>
<feature type="transmembrane region" description="Helical" evidence="5">
    <location>
        <begin position="85"/>
        <end position="111"/>
    </location>
</feature>
<evidence type="ECO:0000256" key="5">
    <source>
        <dbReference type="SAM" id="Phobius"/>
    </source>
</evidence>
<gene>
    <name evidence="7" type="ORF">OG288_36820</name>
</gene>
<protein>
    <submittedName>
        <fullName evidence="7">ABC transporter permease</fullName>
    </submittedName>
</protein>
<evidence type="ECO:0000256" key="1">
    <source>
        <dbReference type="ARBA" id="ARBA00004141"/>
    </source>
</evidence>
<dbReference type="EMBL" id="CP108133">
    <property type="protein sequence ID" value="WTP53398.1"/>
    <property type="molecule type" value="Genomic_DNA"/>
</dbReference>
<organism evidence="7 8">
    <name type="scientific">Streptomyces tauricus</name>
    <dbReference type="NCBI Taxonomy" id="68274"/>
    <lineage>
        <taxon>Bacteria</taxon>
        <taxon>Bacillati</taxon>
        <taxon>Actinomycetota</taxon>
        <taxon>Actinomycetes</taxon>
        <taxon>Kitasatosporales</taxon>
        <taxon>Streptomycetaceae</taxon>
        <taxon>Streptomyces</taxon>
        <taxon>Streptomyces aurantiacus group</taxon>
    </lineage>
</organism>
<dbReference type="PANTHER" id="PTHR43229">
    <property type="entry name" value="NODULATION PROTEIN J"/>
    <property type="match status" value="1"/>
</dbReference>
<comment type="subcellular location">
    <subcellularLocation>
        <location evidence="1">Membrane</location>
        <topology evidence="1">Multi-pass membrane protein</topology>
    </subcellularLocation>
</comment>
<feature type="domain" description="ABC-2 type transporter transmembrane" evidence="6">
    <location>
        <begin position="3"/>
        <end position="210"/>
    </location>
</feature>
<keyword evidence="4 5" id="KW-0472">Membrane</keyword>
<evidence type="ECO:0000259" key="6">
    <source>
        <dbReference type="Pfam" id="PF01061"/>
    </source>
</evidence>
<dbReference type="InterPro" id="IPR013525">
    <property type="entry name" value="ABC2_TM"/>
</dbReference>
<feature type="transmembrane region" description="Helical" evidence="5">
    <location>
        <begin position="171"/>
        <end position="190"/>
    </location>
</feature>
<dbReference type="Pfam" id="PF01061">
    <property type="entry name" value="ABC2_membrane"/>
    <property type="match status" value="1"/>
</dbReference>
<evidence type="ECO:0000256" key="4">
    <source>
        <dbReference type="ARBA" id="ARBA00023136"/>
    </source>
</evidence>
<keyword evidence="2 5" id="KW-0812">Transmembrane</keyword>
<evidence type="ECO:0000313" key="8">
    <source>
        <dbReference type="Proteomes" id="UP001432166"/>
    </source>
</evidence>
<reference evidence="7" key="1">
    <citation type="submission" date="2022-10" db="EMBL/GenBank/DDBJ databases">
        <title>The complete genomes of actinobacterial strains from the NBC collection.</title>
        <authorList>
            <person name="Joergensen T.S."/>
            <person name="Alvarez Arevalo M."/>
            <person name="Sterndorff E.B."/>
            <person name="Faurdal D."/>
            <person name="Vuksanovic O."/>
            <person name="Mourched A.-S."/>
            <person name="Charusanti P."/>
            <person name="Shaw S."/>
            <person name="Blin K."/>
            <person name="Weber T."/>
        </authorList>
    </citation>
    <scope>NUCLEOTIDE SEQUENCE</scope>
    <source>
        <strain evidence="7">NBC_00189</strain>
    </source>
</reference>
<name>A0ABZ1JUP1_9ACTN</name>
<feature type="transmembrane region" description="Helical" evidence="5">
    <location>
        <begin position="220"/>
        <end position="240"/>
    </location>
</feature>
<feature type="transmembrane region" description="Helical" evidence="5">
    <location>
        <begin position="53"/>
        <end position="73"/>
    </location>
</feature>
<sequence>MRQIQASIVLQLRLSAASPDSYLICVTTPLLTTFIVLAGRWSGHQTPFADAVVAPTLMALWTLALSVAGNAITDDRLIGTLEAQLGAPASLAVTLFGRMCSVVLIGLVAFAEAWVAAGLLSGTSVPRIPHPVMLTCCLITSGLAAAGTATLLSPLYVLIPSARILQNTLSYPIYLLSGLAVPQSLFPEWLRIVTHLSFLTWSAQLMRASLVPAAIPSAPWTLMAIAVLGTAGFFVGTVLMRRMIERACREGTVVLT</sequence>
<dbReference type="PANTHER" id="PTHR43229:SF2">
    <property type="entry name" value="NODULATION PROTEIN J"/>
    <property type="match status" value="1"/>
</dbReference>